<dbReference type="InterPro" id="IPR036179">
    <property type="entry name" value="Ig-like_dom_sf"/>
</dbReference>
<reference evidence="3" key="1">
    <citation type="submission" date="2021-03" db="EMBL/GenBank/DDBJ databases">
        <authorList>
            <person name="Bekaert M."/>
        </authorList>
    </citation>
    <scope>NUCLEOTIDE SEQUENCE</scope>
</reference>
<organism evidence="3 4">
    <name type="scientific">Mytilus edulis</name>
    <name type="common">Blue mussel</name>
    <dbReference type="NCBI Taxonomy" id="6550"/>
    <lineage>
        <taxon>Eukaryota</taxon>
        <taxon>Metazoa</taxon>
        <taxon>Spiralia</taxon>
        <taxon>Lophotrochozoa</taxon>
        <taxon>Mollusca</taxon>
        <taxon>Bivalvia</taxon>
        <taxon>Autobranchia</taxon>
        <taxon>Pteriomorphia</taxon>
        <taxon>Mytilida</taxon>
        <taxon>Mytiloidea</taxon>
        <taxon>Mytilidae</taxon>
        <taxon>Mytilinae</taxon>
        <taxon>Mytilus</taxon>
    </lineage>
</organism>
<dbReference type="InterPro" id="IPR003598">
    <property type="entry name" value="Ig_sub2"/>
</dbReference>
<feature type="compositionally biased region" description="Basic residues" evidence="1">
    <location>
        <begin position="733"/>
        <end position="743"/>
    </location>
</feature>
<feature type="domain" description="Ig-like" evidence="2">
    <location>
        <begin position="207"/>
        <end position="295"/>
    </location>
</feature>
<dbReference type="InterPro" id="IPR003599">
    <property type="entry name" value="Ig_sub"/>
</dbReference>
<dbReference type="SMART" id="SM00408">
    <property type="entry name" value="IGc2"/>
    <property type="match status" value="6"/>
</dbReference>
<dbReference type="GO" id="GO:0042609">
    <property type="term" value="F:CD4 receptor binding"/>
    <property type="evidence" value="ECO:0007669"/>
    <property type="project" value="TreeGrafter"/>
</dbReference>
<gene>
    <name evidence="3" type="ORF">MEDL_20892</name>
</gene>
<dbReference type="OrthoDB" id="6071987at2759"/>
<accession>A0A8S3RD79</accession>
<dbReference type="GO" id="GO:0005769">
    <property type="term" value="C:early endosome"/>
    <property type="evidence" value="ECO:0007669"/>
    <property type="project" value="TreeGrafter"/>
</dbReference>
<dbReference type="GO" id="GO:0033691">
    <property type="term" value="F:sialic acid binding"/>
    <property type="evidence" value="ECO:0007669"/>
    <property type="project" value="TreeGrafter"/>
</dbReference>
<dbReference type="SMART" id="SM00409">
    <property type="entry name" value="IG"/>
    <property type="match status" value="6"/>
</dbReference>
<feature type="region of interest" description="Disordered" evidence="1">
    <location>
        <begin position="714"/>
        <end position="743"/>
    </location>
</feature>
<dbReference type="GO" id="GO:0019903">
    <property type="term" value="F:protein phosphatase binding"/>
    <property type="evidence" value="ECO:0007669"/>
    <property type="project" value="TreeGrafter"/>
</dbReference>
<evidence type="ECO:0000313" key="3">
    <source>
        <dbReference type="EMBL" id="CAG2206599.1"/>
    </source>
</evidence>
<dbReference type="PANTHER" id="PTHR46958:SF1">
    <property type="entry name" value="B-CELL RECEPTOR CD22"/>
    <property type="match status" value="1"/>
</dbReference>
<dbReference type="Proteomes" id="UP000683360">
    <property type="component" value="Unassembled WGS sequence"/>
</dbReference>
<dbReference type="GO" id="GO:0055037">
    <property type="term" value="C:recycling endosome"/>
    <property type="evidence" value="ECO:0007669"/>
    <property type="project" value="TreeGrafter"/>
</dbReference>
<feature type="domain" description="Ig-like" evidence="2">
    <location>
        <begin position="299"/>
        <end position="387"/>
    </location>
</feature>
<dbReference type="InterPro" id="IPR007110">
    <property type="entry name" value="Ig-like_dom"/>
</dbReference>
<feature type="domain" description="Ig-like" evidence="2">
    <location>
        <begin position="115"/>
        <end position="203"/>
    </location>
</feature>
<dbReference type="PANTHER" id="PTHR46958">
    <property type="entry name" value="B-CELL RECEPTOR CD22"/>
    <property type="match status" value="1"/>
</dbReference>
<feature type="domain" description="Ig-like" evidence="2">
    <location>
        <begin position="485"/>
        <end position="575"/>
    </location>
</feature>
<dbReference type="GO" id="GO:0070062">
    <property type="term" value="C:extracellular exosome"/>
    <property type="evidence" value="ECO:0007669"/>
    <property type="project" value="TreeGrafter"/>
</dbReference>
<keyword evidence="4" id="KW-1185">Reference proteome</keyword>
<evidence type="ECO:0000256" key="1">
    <source>
        <dbReference type="SAM" id="MobiDB-lite"/>
    </source>
</evidence>
<dbReference type="AlphaFoldDB" id="A0A8S3RD79"/>
<proteinExistence type="predicted"/>
<protein>
    <recommendedName>
        <fullName evidence="2">Ig-like domain-containing protein</fullName>
    </recommendedName>
</protein>
<dbReference type="Pfam" id="PF13927">
    <property type="entry name" value="Ig_3"/>
    <property type="match status" value="6"/>
</dbReference>
<dbReference type="InterPro" id="IPR013783">
    <property type="entry name" value="Ig-like_fold"/>
</dbReference>
<name>A0A8S3RD79_MYTED</name>
<dbReference type="PROSITE" id="PS50835">
    <property type="entry name" value="IG_LIKE"/>
    <property type="match status" value="6"/>
</dbReference>
<comment type="caution">
    <text evidence="3">The sequence shown here is derived from an EMBL/GenBank/DDBJ whole genome shotgun (WGS) entry which is preliminary data.</text>
</comment>
<dbReference type="EMBL" id="CAJPWZ010001055">
    <property type="protein sequence ID" value="CAG2206599.1"/>
    <property type="molecule type" value="Genomic_DNA"/>
</dbReference>
<dbReference type="CDD" id="cd00096">
    <property type="entry name" value="Ig"/>
    <property type="match status" value="5"/>
</dbReference>
<feature type="domain" description="Ig-like" evidence="2">
    <location>
        <begin position="391"/>
        <end position="479"/>
    </location>
</feature>
<evidence type="ECO:0000313" key="4">
    <source>
        <dbReference type="Proteomes" id="UP000683360"/>
    </source>
</evidence>
<dbReference type="SUPFAM" id="SSF48726">
    <property type="entry name" value="Immunoglobulin"/>
    <property type="match status" value="6"/>
</dbReference>
<feature type="domain" description="Ig-like" evidence="2">
    <location>
        <begin position="3"/>
        <end position="111"/>
    </location>
</feature>
<sequence length="743" mass="82492">MGPNIPSPFKEKGNSRFKIILTIDPASPLYVIHGEEIEIKCHIQAVPPLTGFSWKHDDTEMDGVPLISNGTLISEYQTLTIPAATFDDKGKYSCSGENDETEGESDKISVNVVRVQLTIEPATPLLVIYGEEIVIKCQVQANYSLYNISWMHGDKIVGIPLQSNGSFINDTLTIPTATFGDQGDYWCRVDIGNTHTRKHIFVDVIGVQLTIEPATPLRVIYGEEIVIKCQVQANYSLYNISWMHGDKIVGIPLQSNGSFINDTLTIPTATFGDQGDYWCRVDIGNTHTRKHIFVDVIGVQLTIEPATPLRVIYGEEIVIKCQVQANYSLYNISWMHGDKIVGIPLQSNGSFINDTLTIPTATFGDQGDYWCRVDIGNTHTRKHIFVDVIGVQLTIEPATPLRVIYGEEIVIKCQVQANYSLYNISWMHGDKIVGIPLQSNGSFINDTLTIPTATFGDQGDYWCRVDIGNTHTRKHIFVDVIGGLPVISTRNQTHVVVHQSESVRLHCIIDSNPDALFVYWTKQVNGKEFVIDADGGTLHDPSLDFHEAKWSDTGTYICHVGNSLGNSTGSSIHLSVISETLMCPCTVDYFQKVLTWNSQNVSNYTKDEWRTVLQPVLQAIEKELRIDVTTVSSFQRKKKSATNKSRSETIIYDIAKPLEFILGSSLNAFSTGSFDCLKPSTCSSPQACNMNDIIPKKCPITTTENLTTTVKQTTTVPEITSPPEPTKTTKSQCGKKNHTQNSN</sequence>
<dbReference type="GO" id="GO:0009897">
    <property type="term" value="C:external side of plasma membrane"/>
    <property type="evidence" value="ECO:0007669"/>
    <property type="project" value="TreeGrafter"/>
</dbReference>
<dbReference type="Gene3D" id="2.60.40.10">
    <property type="entry name" value="Immunoglobulins"/>
    <property type="match status" value="6"/>
</dbReference>
<evidence type="ECO:0000259" key="2">
    <source>
        <dbReference type="PROSITE" id="PS50835"/>
    </source>
</evidence>
<dbReference type="GO" id="GO:0050859">
    <property type="term" value="P:negative regulation of B cell receptor signaling pathway"/>
    <property type="evidence" value="ECO:0007669"/>
    <property type="project" value="TreeGrafter"/>
</dbReference>